<dbReference type="InterPro" id="IPR008927">
    <property type="entry name" value="6-PGluconate_DH-like_C_sf"/>
</dbReference>
<dbReference type="AlphaFoldDB" id="A0A505I7Y0"/>
<evidence type="ECO:0000256" key="1">
    <source>
        <dbReference type="ARBA" id="ARBA00005525"/>
    </source>
</evidence>
<evidence type="ECO:0000259" key="3">
    <source>
        <dbReference type="Pfam" id="PF14748"/>
    </source>
</evidence>
<evidence type="ECO:0000313" key="4">
    <source>
        <dbReference type="EMBL" id="TPR08011.1"/>
    </source>
</evidence>
<evidence type="ECO:0000259" key="2">
    <source>
        <dbReference type="Pfam" id="PF03807"/>
    </source>
</evidence>
<reference evidence="5" key="1">
    <citation type="submission" date="2018-10" db="EMBL/GenBank/DDBJ databases">
        <title>FDA dAtabase for Regulatory Grade micrObial Sequences (FDA-ARGOS): Supporting development and validation of Infectious Disease Dx tests.</title>
        <authorList>
            <person name="Kerrigan L."/>
            <person name="Tallon L."/>
            <person name="Sadzewicz L."/>
            <person name="Sengamalay N."/>
            <person name="Ott S."/>
            <person name="Godinez A."/>
            <person name="Nagaraj S."/>
            <person name="Vavikolanu K."/>
            <person name="Nadendla S."/>
            <person name="George J."/>
            <person name="Sichtig H."/>
        </authorList>
    </citation>
    <scope>NUCLEOTIDE SEQUENCE [LARGE SCALE GENOMIC DNA]</scope>
    <source>
        <strain evidence="5">FDAARGOS_311</strain>
    </source>
</reference>
<organism evidence="4 5">
    <name type="scientific">Aspergillus niger</name>
    <dbReference type="NCBI Taxonomy" id="5061"/>
    <lineage>
        <taxon>Eukaryota</taxon>
        <taxon>Fungi</taxon>
        <taxon>Dikarya</taxon>
        <taxon>Ascomycota</taxon>
        <taxon>Pezizomycotina</taxon>
        <taxon>Eurotiomycetes</taxon>
        <taxon>Eurotiomycetidae</taxon>
        <taxon>Eurotiales</taxon>
        <taxon>Aspergillaceae</taxon>
        <taxon>Aspergillus</taxon>
        <taxon>Aspergillus subgen. Circumdati</taxon>
    </lineage>
</organism>
<feature type="domain" description="Pyrroline-5-carboxylate reductase catalytic N-terminal" evidence="2">
    <location>
        <begin position="8"/>
        <end position="126"/>
    </location>
</feature>
<name>A0A505I7Y0_ASPNG</name>
<dbReference type="VEuPathDB" id="FungiDB:An07g05050"/>
<evidence type="ECO:0000313" key="5">
    <source>
        <dbReference type="Proteomes" id="UP000197666"/>
    </source>
</evidence>
<dbReference type="Pfam" id="PF14748">
    <property type="entry name" value="P5CR_dimer"/>
    <property type="match status" value="1"/>
</dbReference>
<dbReference type="InterPro" id="IPR036291">
    <property type="entry name" value="NAD(P)-bd_dom_sf"/>
</dbReference>
<dbReference type="VEuPathDB" id="FungiDB:ATCC64974_46790"/>
<dbReference type="GO" id="GO:0055129">
    <property type="term" value="P:L-proline biosynthetic process"/>
    <property type="evidence" value="ECO:0007669"/>
    <property type="project" value="TreeGrafter"/>
</dbReference>
<dbReference type="HAMAP" id="MF_01925">
    <property type="entry name" value="P5C_reductase"/>
    <property type="match status" value="1"/>
</dbReference>
<dbReference type="VEuPathDB" id="FungiDB:ASPNIDRAFT2_1174007"/>
<sequence>MSTPENTLAILGCGKMGIAILNGLLNTTTTTESTTNTPLPTHFIATVRSTSSLTTLQSQFQSHLTTSSLTIHSSTHNHAAITSASTIILACDPTDIPSLLSDPSTRSALCSPPPTSSPKLLISIAAGWTVSSLRELLSPPQESILYILRALPNICATISQSITAIELPSEEVQLSARTRVPQALISLTEGIFSRIGRTVQVRADQMDTFTVLGGSTPAFIAVFVEALVDGGVAMGLGREEARMTVAQVLRGTGDLLLGSERCEVTGDSVLKSPCPVGICNPLHVEEPHRLWQKQRSETLRKISVRDNTQLMVEWGVKSPSIETKTSAVNAARHGGITLRSKQVCYHEWLQKPVMVG</sequence>
<dbReference type="InterPro" id="IPR028939">
    <property type="entry name" value="P5C_Rdtase_cat_N"/>
</dbReference>
<comment type="caution">
    <text evidence="4">The sequence shown here is derived from an EMBL/GenBank/DDBJ whole genome shotgun (WGS) entry which is preliminary data.</text>
</comment>
<proteinExistence type="inferred from homology"/>
<protein>
    <submittedName>
        <fullName evidence="4">CNH domain family protein</fullName>
    </submittedName>
</protein>
<dbReference type="GO" id="GO:0004735">
    <property type="term" value="F:pyrroline-5-carboxylate reductase activity"/>
    <property type="evidence" value="ECO:0007669"/>
    <property type="project" value="InterPro"/>
</dbReference>
<dbReference type="InterPro" id="IPR000304">
    <property type="entry name" value="Pyrroline-COOH_reductase"/>
</dbReference>
<dbReference type="SUPFAM" id="SSF51735">
    <property type="entry name" value="NAD(P)-binding Rossmann-fold domains"/>
    <property type="match status" value="1"/>
</dbReference>
<feature type="domain" description="Pyrroline-5-carboxylate reductase dimerisation" evidence="3">
    <location>
        <begin position="204"/>
        <end position="269"/>
    </location>
</feature>
<dbReference type="Proteomes" id="UP000197666">
    <property type="component" value="Unassembled WGS sequence"/>
</dbReference>
<comment type="similarity">
    <text evidence="1">Belongs to the pyrroline-5-carboxylate reductase family.</text>
</comment>
<dbReference type="Gene3D" id="3.40.50.720">
    <property type="entry name" value="NAD(P)-binding Rossmann-like Domain"/>
    <property type="match status" value="1"/>
</dbReference>
<dbReference type="Pfam" id="PF03807">
    <property type="entry name" value="F420_oxidored"/>
    <property type="match status" value="1"/>
</dbReference>
<dbReference type="EMBL" id="NKJJ02000007">
    <property type="protein sequence ID" value="TPR08011.1"/>
    <property type="molecule type" value="Genomic_DNA"/>
</dbReference>
<dbReference type="SUPFAM" id="SSF48179">
    <property type="entry name" value="6-phosphogluconate dehydrogenase C-terminal domain-like"/>
    <property type="match status" value="1"/>
</dbReference>
<dbReference type="InterPro" id="IPR029036">
    <property type="entry name" value="P5CR_dimer"/>
</dbReference>
<dbReference type="PANTHER" id="PTHR11645:SF27">
    <property type="entry name" value="HYPOTHETICAL PYRROLINE-5-CARBOXYLATE REDUCTASE (EUROFUNG)"/>
    <property type="match status" value="1"/>
</dbReference>
<dbReference type="PANTHER" id="PTHR11645">
    <property type="entry name" value="PYRROLINE-5-CARBOXYLATE REDUCTASE"/>
    <property type="match status" value="1"/>
</dbReference>
<gene>
    <name evidence="4" type="ORF">CAN33_0016705</name>
</gene>
<dbReference type="Gene3D" id="1.10.3730.10">
    <property type="entry name" value="ProC C-terminal domain-like"/>
    <property type="match status" value="1"/>
</dbReference>
<accession>A0A505I7Y0</accession>
<dbReference type="VEuPathDB" id="FungiDB:M747DRAFT_367646"/>